<dbReference type="SUPFAM" id="SSF53335">
    <property type="entry name" value="S-adenosyl-L-methionine-dependent methyltransferases"/>
    <property type="match status" value="1"/>
</dbReference>
<dbReference type="EMBL" id="JAIGYQ010000009">
    <property type="protein sequence ID" value="MBX7491152.1"/>
    <property type="molecule type" value="Genomic_DNA"/>
</dbReference>
<dbReference type="Gene3D" id="3.40.50.12710">
    <property type="match status" value="1"/>
</dbReference>
<dbReference type="InterPro" id="IPR003788">
    <property type="entry name" value="NDUFAF7"/>
</dbReference>
<gene>
    <name evidence="3" type="ORF">K4G57_06715</name>
</gene>
<evidence type="ECO:0000313" key="4">
    <source>
        <dbReference type="Proteomes" id="UP000700059"/>
    </source>
</evidence>
<dbReference type="RefSeq" id="WP_221532420.1">
    <property type="nucleotide sequence ID" value="NZ_JAIGYP010000009.1"/>
</dbReference>
<dbReference type="EC" id="2.1.1.-" evidence="3"/>
<reference evidence="3 4" key="1">
    <citation type="submission" date="2021-08" db="EMBL/GenBank/DDBJ databases">
        <title>Helicobacter spp. isolated from feces of Anatolian Ground Squirrel (Spermophilus xanthoprymnus) in Turkey.</title>
        <authorList>
            <person name="Aydin F."/>
            <person name="Abay S."/>
            <person name="Kayman T."/>
            <person name="Karakaya E."/>
            <person name="Saticioglu I.B."/>
        </authorList>
    </citation>
    <scope>NUCLEOTIDE SEQUENCE [LARGE SCALE GENOMIC DNA]</scope>
    <source>
        <strain evidence="3 4">Faydin-H70</strain>
    </source>
</reference>
<keyword evidence="2 3" id="KW-0808">Transferase</keyword>
<evidence type="ECO:0000313" key="3">
    <source>
        <dbReference type="EMBL" id="MBX7491152.1"/>
    </source>
</evidence>
<comment type="caution">
    <text evidence="3">The sequence shown here is derived from an EMBL/GenBank/DDBJ whole genome shotgun (WGS) entry which is preliminary data.</text>
</comment>
<dbReference type="PANTHER" id="PTHR12049">
    <property type="entry name" value="PROTEIN ARGININE METHYLTRANSFERASE NDUFAF7, MITOCHONDRIAL"/>
    <property type="match status" value="1"/>
</dbReference>
<dbReference type="GO" id="GO:0008168">
    <property type="term" value="F:methyltransferase activity"/>
    <property type="evidence" value="ECO:0007669"/>
    <property type="project" value="UniProtKB-KW"/>
</dbReference>
<dbReference type="GO" id="GO:0032259">
    <property type="term" value="P:methylation"/>
    <property type="evidence" value="ECO:0007669"/>
    <property type="project" value="UniProtKB-KW"/>
</dbReference>
<protein>
    <submittedName>
        <fullName evidence="3">SAM-dependent methyltransferase</fullName>
        <ecNumber evidence="3">2.1.1.-</ecNumber>
    </submittedName>
</protein>
<dbReference type="PANTHER" id="PTHR12049:SF7">
    <property type="entry name" value="PROTEIN ARGININE METHYLTRANSFERASE NDUFAF7, MITOCHONDRIAL"/>
    <property type="match status" value="1"/>
</dbReference>
<accession>A0ABS7JP31</accession>
<proteinExistence type="predicted"/>
<sequence>MQEWLYGEGAIFGTIGYYHTARIGTLGDFYTNVSVGKFFGYCIGYYLHTILMQNSLKGRIAIVEIGSEKGDLISDVAEFFAQFDAHLMLDFLTLEPLISLQNLQQNTFKTRNLNISCICDFNALKACNYDYILFLSNELLDAFACEILWHNTMAFINKETLKLTFKPASEEMLELADLFKISIGEIPMHAFSFAKNLADSAPKWLFLGFDYGDLKPRNAFSLRFYQNHTTENLFLDSTTKNYNQRLLKNFGLTDITYDVNFALWQEAFLCAGGKTWFLHRQNRTLVEMGLDKMCSWYIEKFGLESYMLQSGKLRTLISPGAFGERFFGFAFANF</sequence>
<keyword evidence="1 3" id="KW-0489">Methyltransferase</keyword>
<dbReference type="InterPro" id="IPR029063">
    <property type="entry name" value="SAM-dependent_MTases_sf"/>
</dbReference>
<dbReference type="Pfam" id="PF02636">
    <property type="entry name" value="Methyltransf_28"/>
    <property type="match status" value="1"/>
</dbReference>
<evidence type="ECO:0000256" key="1">
    <source>
        <dbReference type="ARBA" id="ARBA00022603"/>
    </source>
</evidence>
<name>A0ABS7JP31_9HELI</name>
<dbReference type="Proteomes" id="UP000700059">
    <property type="component" value="Unassembled WGS sequence"/>
</dbReference>
<dbReference type="InterPro" id="IPR038375">
    <property type="entry name" value="NDUFAF7_sf"/>
</dbReference>
<evidence type="ECO:0000256" key="2">
    <source>
        <dbReference type="ARBA" id="ARBA00022679"/>
    </source>
</evidence>
<organism evidence="3 4">
    <name type="scientific">Helicobacter turcicus</name>
    <dbReference type="NCBI Taxonomy" id="2867412"/>
    <lineage>
        <taxon>Bacteria</taxon>
        <taxon>Pseudomonadati</taxon>
        <taxon>Campylobacterota</taxon>
        <taxon>Epsilonproteobacteria</taxon>
        <taxon>Campylobacterales</taxon>
        <taxon>Helicobacteraceae</taxon>
        <taxon>Helicobacter</taxon>
    </lineage>
</organism>
<keyword evidence="4" id="KW-1185">Reference proteome</keyword>